<proteinExistence type="predicted"/>
<comment type="caution">
    <text evidence="1">The sequence shown here is derived from an EMBL/GenBank/DDBJ whole genome shotgun (WGS) entry which is preliminary data.</text>
</comment>
<evidence type="ECO:0000313" key="1">
    <source>
        <dbReference type="EMBL" id="MBA0628255.1"/>
    </source>
</evidence>
<dbReference type="AlphaFoldDB" id="A0A7J8SR07"/>
<name>A0A7J8SR07_GOSDV</name>
<organism evidence="1 2">
    <name type="scientific">Gossypium davidsonii</name>
    <name type="common">Davidson's cotton</name>
    <name type="synonym">Gossypium klotzschianum subsp. davidsonii</name>
    <dbReference type="NCBI Taxonomy" id="34287"/>
    <lineage>
        <taxon>Eukaryota</taxon>
        <taxon>Viridiplantae</taxon>
        <taxon>Streptophyta</taxon>
        <taxon>Embryophyta</taxon>
        <taxon>Tracheophyta</taxon>
        <taxon>Spermatophyta</taxon>
        <taxon>Magnoliopsida</taxon>
        <taxon>eudicotyledons</taxon>
        <taxon>Gunneridae</taxon>
        <taxon>Pentapetalae</taxon>
        <taxon>rosids</taxon>
        <taxon>malvids</taxon>
        <taxon>Malvales</taxon>
        <taxon>Malvaceae</taxon>
        <taxon>Malvoideae</taxon>
        <taxon>Gossypium</taxon>
    </lineage>
</organism>
<evidence type="ECO:0000313" key="2">
    <source>
        <dbReference type="Proteomes" id="UP000593561"/>
    </source>
</evidence>
<dbReference type="PANTHER" id="PTHR48248">
    <property type="entry name" value="UVR DOMAIN-CONTAINING PROTEIN"/>
    <property type="match status" value="1"/>
</dbReference>
<gene>
    <name evidence="1" type="ORF">Godav_023017</name>
</gene>
<keyword evidence="2" id="KW-1185">Reference proteome</keyword>
<accession>A0A7J8SR07</accession>
<dbReference type="Proteomes" id="UP000593561">
    <property type="component" value="Unassembled WGS sequence"/>
</dbReference>
<reference evidence="1 2" key="1">
    <citation type="journal article" date="2019" name="Genome Biol. Evol.">
        <title>Insights into the evolution of the New World diploid cottons (Gossypium, subgenus Houzingenia) based on genome sequencing.</title>
        <authorList>
            <person name="Grover C.E."/>
            <person name="Arick M.A. 2nd"/>
            <person name="Thrash A."/>
            <person name="Conover J.L."/>
            <person name="Sanders W.S."/>
            <person name="Peterson D.G."/>
            <person name="Frelichowski J.E."/>
            <person name="Scheffler J.A."/>
            <person name="Scheffler B.E."/>
            <person name="Wendel J.F."/>
        </authorList>
    </citation>
    <scope>NUCLEOTIDE SEQUENCE [LARGE SCALE GENOMIC DNA]</scope>
    <source>
        <strain evidence="1">27</strain>
        <tissue evidence="1">Leaf</tissue>
    </source>
</reference>
<protein>
    <submittedName>
        <fullName evidence="1">Uncharacterized protein</fullName>
    </submittedName>
</protein>
<dbReference type="PANTHER" id="PTHR48248:SF4">
    <property type="match status" value="1"/>
</dbReference>
<sequence length="116" mass="13326">MVAPSKSIKEEASKPKLKSLKARIQGIKKVMGKIDQTSIREDQMKIGERLRDVKRKCDELRLETQVIARQSAFNRVQLAHALSTTDTWKLRNSRQEADFIIFSTKDININGKQMLV</sequence>
<dbReference type="EMBL" id="JABFAC010000011">
    <property type="protein sequence ID" value="MBA0628255.1"/>
    <property type="molecule type" value="Genomic_DNA"/>
</dbReference>